<dbReference type="Gene3D" id="3.40.50.1820">
    <property type="entry name" value="alpha/beta hydrolase"/>
    <property type="match status" value="1"/>
</dbReference>
<dbReference type="Pfam" id="PF02230">
    <property type="entry name" value="Abhydrolase_2"/>
    <property type="match status" value="1"/>
</dbReference>
<keyword evidence="4" id="KW-1185">Reference proteome</keyword>
<dbReference type="PANTHER" id="PTHR43037:SF1">
    <property type="entry name" value="BLL1128 PROTEIN"/>
    <property type="match status" value="1"/>
</dbReference>
<dbReference type="InterPro" id="IPR050955">
    <property type="entry name" value="Plant_Biomass_Hydrol_Est"/>
</dbReference>
<dbReference type="InterPro" id="IPR029058">
    <property type="entry name" value="AB_hydrolase_fold"/>
</dbReference>
<dbReference type="InterPro" id="IPR003140">
    <property type="entry name" value="PLipase/COase/thioEstase"/>
</dbReference>
<dbReference type="Proteomes" id="UP000317318">
    <property type="component" value="Chromosome"/>
</dbReference>
<dbReference type="GO" id="GO:0016787">
    <property type="term" value="F:hydrolase activity"/>
    <property type="evidence" value="ECO:0007669"/>
    <property type="project" value="InterPro"/>
</dbReference>
<evidence type="ECO:0000313" key="4">
    <source>
        <dbReference type="Proteomes" id="UP000317318"/>
    </source>
</evidence>
<evidence type="ECO:0000259" key="2">
    <source>
        <dbReference type="Pfam" id="PF02230"/>
    </source>
</evidence>
<dbReference type="ESTHER" id="9bact-a0a517r0i3">
    <property type="family name" value="5_AlphaBeta_hydrolase"/>
</dbReference>
<reference evidence="3 4" key="1">
    <citation type="submission" date="2019-02" db="EMBL/GenBank/DDBJ databases">
        <title>Deep-cultivation of Planctomycetes and their phenomic and genomic characterization uncovers novel biology.</title>
        <authorList>
            <person name="Wiegand S."/>
            <person name="Jogler M."/>
            <person name="Boedeker C."/>
            <person name="Pinto D."/>
            <person name="Vollmers J."/>
            <person name="Rivas-Marin E."/>
            <person name="Kohn T."/>
            <person name="Peeters S.H."/>
            <person name="Heuer A."/>
            <person name="Rast P."/>
            <person name="Oberbeckmann S."/>
            <person name="Bunk B."/>
            <person name="Jeske O."/>
            <person name="Meyerdierks A."/>
            <person name="Storesund J.E."/>
            <person name="Kallscheuer N."/>
            <person name="Luecker S."/>
            <person name="Lage O.M."/>
            <person name="Pohl T."/>
            <person name="Merkel B.J."/>
            <person name="Hornburger P."/>
            <person name="Mueller R.-W."/>
            <person name="Bruemmer F."/>
            <person name="Labrenz M."/>
            <person name="Spormann A.M."/>
            <person name="Op den Camp H."/>
            <person name="Overmann J."/>
            <person name="Amann R."/>
            <person name="Jetten M.S.M."/>
            <person name="Mascher T."/>
            <person name="Medema M.H."/>
            <person name="Devos D.P."/>
            <person name="Kaster A.-K."/>
            <person name="Ovreas L."/>
            <person name="Rohde M."/>
            <person name="Galperin M.Y."/>
            <person name="Jogler C."/>
        </authorList>
    </citation>
    <scope>NUCLEOTIDE SEQUENCE [LARGE SCALE GENOMIC DNA]</scope>
    <source>
        <strain evidence="3 4">Pan189</strain>
    </source>
</reference>
<dbReference type="KEGG" id="svp:Pan189_17550"/>
<dbReference type="AlphaFoldDB" id="A0A517R0I3"/>
<gene>
    <name evidence="3" type="ORF">Pan189_17550</name>
</gene>
<sequence length="251" mass="28647">MNETTDYRSLIEVREMRNLLRTDGRNYRYLFAGAEKIEPERKYPLVLFLHGSGERGDDPTVMIEKYFFARILAPEFRAKHPCFVIAPQCPADEKWTQTDWAARESVPLKAAVGRNLRAAIEVVELERHQQPIDMERIYLTGLSMGGYGAWYLAMVDPAYFAAVAPICGGGDEREAGRIAHLPIWAAHGDQDDIVPVERSRKMVSALKAAGGDPVYREYRGVGHRSWEPAYSEDDGLLEWMFRQRRTKAVIR</sequence>
<accession>A0A517R0I3</accession>
<proteinExistence type="predicted"/>
<feature type="domain" description="Phospholipase/carboxylesterase/thioesterase" evidence="2">
    <location>
        <begin position="41"/>
        <end position="227"/>
    </location>
</feature>
<name>A0A517R0I3_9PLAN</name>
<keyword evidence="1" id="KW-0732">Signal</keyword>
<protein>
    <submittedName>
        <fullName evidence="3">Phospholipase/Carboxylesterase</fullName>
    </submittedName>
</protein>
<dbReference type="EMBL" id="CP036268">
    <property type="protein sequence ID" value="QDT37381.1"/>
    <property type="molecule type" value="Genomic_DNA"/>
</dbReference>
<dbReference type="OrthoDB" id="9764953at2"/>
<dbReference type="PANTHER" id="PTHR43037">
    <property type="entry name" value="UNNAMED PRODUCT-RELATED"/>
    <property type="match status" value="1"/>
</dbReference>
<organism evidence="3 4">
    <name type="scientific">Stratiformator vulcanicus</name>
    <dbReference type="NCBI Taxonomy" id="2527980"/>
    <lineage>
        <taxon>Bacteria</taxon>
        <taxon>Pseudomonadati</taxon>
        <taxon>Planctomycetota</taxon>
        <taxon>Planctomycetia</taxon>
        <taxon>Planctomycetales</taxon>
        <taxon>Planctomycetaceae</taxon>
        <taxon>Stratiformator</taxon>
    </lineage>
</organism>
<evidence type="ECO:0000313" key="3">
    <source>
        <dbReference type="EMBL" id="QDT37381.1"/>
    </source>
</evidence>
<dbReference type="SUPFAM" id="SSF53474">
    <property type="entry name" value="alpha/beta-Hydrolases"/>
    <property type="match status" value="1"/>
</dbReference>
<dbReference type="RefSeq" id="WP_145363497.1">
    <property type="nucleotide sequence ID" value="NZ_CP036268.1"/>
</dbReference>
<evidence type="ECO:0000256" key="1">
    <source>
        <dbReference type="ARBA" id="ARBA00022729"/>
    </source>
</evidence>